<dbReference type="Gene3D" id="3.40.50.720">
    <property type="entry name" value="NAD(P)-binding Rossmann-like Domain"/>
    <property type="match status" value="1"/>
</dbReference>
<dbReference type="PROSITE" id="PS00061">
    <property type="entry name" value="ADH_SHORT"/>
    <property type="match status" value="1"/>
</dbReference>
<dbReference type="InterPro" id="IPR036291">
    <property type="entry name" value="NAD(P)-bd_dom_sf"/>
</dbReference>
<dbReference type="PANTHER" id="PTHR43639:SF1">
    <property type="entry name" value="SHORT-CHAIN DEHYDROGENASE_REDUCTASE FAMILY PROTEIN"/>
    <property type="match status" value="1"/>
</dbReference>
<protein>
    <submittedName>
        <fullName evidence="3">Putative gamma-butyrolactone autoregulator biosynthesis protein</fullName>
    </submittedName>
</protein>
<dbReference type="OrthoDB" id="9803333at2"/>
<dbReference type="PRINTS" id="PR00080">
    <property type="entry name" value="SDRFAMILY"/>
</dbReference>
<dbReference type="RefSeq" id="WP_042158242.1">
    <property type="nucleotide sequence ID" value="NZ_BBNO01000007.1"/>
</dbReference>
<dbReference type="FunFam" id="3.40.50.720:FF:000084">
    <property type="entry name" value="Short-chain dehydrogenase reductase"/>
    <property type="match status" value="1"/>
</dbReference>
<dbReference type="SUPFAM" id="SSF51735">
    <property type="entry name" value="NAD(P)-binding Rossmann-fold domains"/>
    <property type="match status" value="1"/>
</dbReference>
<dbReference type="GO" id="GO:0016491">
    <property type="term" value="F:oxidoreductase activity"/>
    <property type="evidence" value="ECO:0007669"/>
    <property type="project" value="UniProtKB-KW"/>
</dbReference>
<dbReference type="PANTHER" id="PTHR43639">
    <property type="entry name" value="OXIDOREDUCTASE, SHORT-CHAIN DEHYDROGENASE/REDUCTASE FAMILY (AFU_ORTHOLOGUE AFUA_5G02870)"/>
    <property type="match status" value="1"/>
</dbReference>
<dbReference type="EMBL" id="BBNO01000007">
    <property type="protein sequence ID" value="GAO10680.1"/>
    <property type="molecule type" value="Genomic_DNA"/>
</dbReference>
<dbReference type="Proteomes" id="UP000048965">
    <property type="component" value="Unassembled WGS sequence"/>
</dbReference>
<reference evidence="3 4" key="2">
    <citation type="journal article" date="2015" name="Stand. Genomic Sci.">
        <title>Draft genome sequence of marine-derived Streptomyces sp. TP-A0598, a producer of anti-MRSA antibiotic lydicamycins.</title>
        <authorList>
            <person name="Komaki H."/>
            <person name="Ichikawa N."/>
            <person name="Hosoyama A."/>
            <person name="Fujita N."/>
            <person name="Igarashi Y."/>
        </authorList>
    </citation>
    <scope>NUCLEOTIDE SEQUENCE [LARGE SCALE GENOMIC DNA]</scope>
    <source>
        <strain evidence="3 4">NBRC 110027</strain>
    </source>
</reference>
<dbReference type="Pfam" id="PF13561">
    <property type="entry name" value="adh_short_C2"/>
    <property type="match status" value="1"/>
</dbReference>
<keyword evidence="4" id="KW-1185">Reference proteome</keyword>
<accession>A0A0P4RAY7</accession>
<keyword evidence="2" id="KW-0560">Oxidoreductase</keyword>
<reference evidence="4" key="1">
    <citation type="submission" date="2014-09" db="EMBL/GenBank/DDBJ databases">
        <title>Whole genome shotgun sequence of Streptomyces sp. NBRC 110027.</title>
        <authorList>
            <person name="Komaki H."/>
            <person name="Ichikawa N."/>
            <person name="Katano-Makiyama Y."/>
            <person name="Hosoyama A."/>
            <person name="Hashimoto M."/>
            <person name="Uohara A."/>
            <person name="Kitahashi Y."/>
            <person name="Ohji S."/>
            <person name="Kimura A."/>
            <person name="Yamazoe A."/>
            <person name="Igarashi Y."/>
            <person name="Fujita N."/>
        </authorList>
    </citation>
    <scope>NUCLEOTIDE SEQUENCE [LARGE SCALE GENOMIC DNA]</scope>
    <source>
        <strain evidence="4">NBRC 110027</strain>
    </source>
</reference>
<proteinExistence type="inferred from homology"/>
<comment type="similarity">
    <text evidence="1">Belongs to the short-chain dehydrogenases/reductases (SDR) family.</text>
</comment>
<dbReference type="InterPro" id="IPR002347">
    <property type="entry name" value="SDR_fam"/>
</dbReference>
<name>A0A0P4RAY7_9ACTN</name>
<comment type="caution">
    <text evidence="3">The sequence shown here is derived from an EMBL/GenBank/DDBJ whole genome shotgun (WGS) entry which is preliminary data.</text>
</comment>
<gene>
    <name evidence="3" type="ORF">TPA0598_07_04040</name>
</gene>
<dbReference type="PRINTS" id="PR00081">
    <property type="entry name" value="GDHRDH"/>
</dbReference>
<dbReference type="InterPro" id="IPR020904">
    <property type="entry name" value="Sc_DH/Rdtase_CS"/>
</dbReference>
<sequence length="254" mass="26307">MGELKGKTALVTGSSRGIGRGIAQRLAADGALVAVHYRSNDTAAKETAESILDAGGRAFIIGAELGVPGDAEALYAAFDEGLAAYGAEPGLDILVNNAAISIPGHIDEVTPEDFDRTLAVNTKAVFFIAQHGLRRMRDGGRIINVSSAVTSTAFPSTIAYSVSKGAVDAFTLTLAKDLGARGITVNTLAPGFIETDMNASMRATPEAHAALASLSVFNRIGQPQDIADVAAFLASDESRWITGQRIDVTGGSML</sequence>
<evidence type="ECO:0000313" key="3">
    <source>
        <dbReference type="EMBL" id="GAO10680.1"/>
    </source>
</evidence>
<organism evidence="3 4">
    <name type="scientific">Streptomyces lydicamycinicus</name>
    <dbReference type="NCBI Taxonomy" id="1546107"/>
    <lineage>
        <taxon>Bacteria</taxon>
        <taxon>Bacillati</taxon>
        <taxon>Actinomycetota</taxon>
        <taxon>Actinomycetes</taxon>
        <taxon>Kitasatosporales</taxon>
        <taxon>Streptomycetaceae</taxon>
        <taxon>Streptomyces</taxon>
    </lineage>
</organism>
<dbReference type="AlphaFoldDB" id="A0A0P4RAY7"/>
<evidence type="ECO:0000256" key="1">
    <source>
        <dbReference type="ARBA" id="ARBA00006484"/>
    </source>
</evidence>
<evidence type="ECO:0000256" key="2">
    <source>
        <dbReference type="ARBA" id="ARBA00023002"/>
    </source>
</evidence>
<evidence type="ECO:0000313" key="4">
    <source>
        <dbReference type="Proteomes" id="UP000048965"/>
    </source>
</evidence>